<evidence type="ECO:0000256" key="6">
    <source>
        <dbReference type="SAM" id="Phobius"/>
    </source>
</evidence>
<sequence>MTNQSKLGVPKNDGKKLVKDIMIYGVSSIVGRFLNYLLVPLYSYKMPVESGSYGVVSNMYALIALLLVILTYGMETGFFYYANKQKENPKKVFSTILIAVGVTSLVFVLLCLLNLDSIAHLLEYDAHPEYLGMMMVVVAMDAFMSILFAYLRYKNRPIKFAGIKLFFIGCNIILNLFFLVWVPYLQPLAPDLFTWYDPQYLERYVFVANLIATSMQLLFFIPELKGMEYIFDKALFKRIFKYSFPVLILGVAGVLSQTFDKIIFPLVYPDADKGYVELGIYGATSKIAMIMGMCTQAFRYAYEPFVFSKNKEGDGRQTYAEVMKFFLIFTLLGFLGVVFYMDIIRYIIQPGYWEGLRVVPIVMVTEILIGVFFNLAYWYKLIEQTKWGAYFSIIGCVIIIVLNLLWIPKYSYMGCAWAGVVGYGVMTLLSYIVGQKKNPIPYNLKEIGIYIGLAFVLYLLGTQIEIENFYLRMLYRTILILLYVTYVVKKDLPLARIPIINRFIKK</sequence>
<dbReference type="eggNOG" id="COG2244">
    <property type="taxonomic scope" value="Bacteria"/>
</dbReference>
<feature type="transmembrane region" description="Helical" evidence="6">
    <location>
        <begin position="59"/>
        <end position="81"/>
    </location>
</feature>
<evidence type="ECO:0000256" key="4">
    <source>
        <dbReference type="ARBA" id="ARBA00022989"/>
    </source>
</evidence>
<keyword evidence="5 6" id="KW-0472">Membrane</keyword>
<feature type="transmembrane region" description="Helical" evidence="6">
    <location>
        <begin position="470"/>
        <end position="488"/>
    </location>
</feature>
<feature type="transmembrane region" description="Helical" evidence="6">
    <location>
        <begin position="411"/>
        <end position="434"/>
    </location>
</feature>
<dbReference type="EMBL" id="CM001167">
    <property type="protein sequence ID" value="EGJ70562.1"/>
    <property type="molecule type" value="Genomic_DNA"/>
</dbReference>
<feature type="transmembrane region" description="Helical" evidence="6">
    <location>
        <begin position="322"/>
        <end position="341"/>
    </location>
</feature>
<dbReference type="InterPro" id="IPR050833">
    <property type="entry name" value="Poly_Biosynth_Transport"/>
</dbReference>
<dbReference type="OrthoDB" id="9814608at2"/>
<keyword evidence="3 6" id="KW-0812">Transmembrane</keyword>
<reference evidence="7 8" key="1">
    <citation type="journal article" date="2011" name="Stand. Genomic Sci.">
        <title>Non-contiguous finished genome sequence of Bacteroides coprosuis type strain (PC139).</title>
        <authorList>
            <person name="Land M."/>
            <person name="Held B."/>
            <person name="Gronow S."/>
            <person name="Abt B."/>
            <person name="Lucas S."/>
            <person name="Del Rio T.G."/>
            <person name="Nolan M."/>
            <person name="Tice H."/>
            <person name="Cheng J.F."/>
            <person name="Pitluck S."/>
            <person name="Liolios K."/>
            <person name="Pagani I."/>
            <person name="Ivanova N."/>
            <person name="Mavromatis K."/>
            <person name="Mikhailova N."/>
            <person name="Pati A."/>
            <person name="Tapia R."/>
            <person name="Han C."/>
            <person name="Goodwin L."/>
            <person name="Chen A."/>
            <person name="Palaniappan K."/>
            <person name="Hauser L."/>
            <person name="Brambilla E.M."/>
            <person name="Rohde M."/>
            <person name="Goker M."/>
            <person name="Detter J.C."/>
            <person name="Woyke T."/>
            <person name="Bristow J."/>
            <person name="Eisen J.A."/>
            <person name="Markowitz V."/>
            <person name="Hugenholtz P."/>
            <person name="Kyrpides N.C."/>
            <person name="Klenk H.P."/>
            <person name="Lapidus A."/>
        </authorList>
    </citation>
    <scope>NUCLEOTIDE SEQUENCE</scope>
    <source>
        <strain evidence="7 8">DSM 18011</strain>
    </source>
</reference>
<dbReference type="InterPro" id="IPR002797">
    <property type="entry name" value="Polysacc_synth"/>
</dbReference>
<feature type="transmembrane region" description="Helical" evidence="6">
    <location>
        <begin position="93"/>
        <end position="115"/>
    </location>
</feature>
<accession>F3ZQQ4</accession>
<protein>
    <submittedName>
        <fullName evidence="7">Polysaccharide biosynthesis protein</fullName>
    </submittedName>
</protein>
<dbReference type="GO" id="GO:0005886">
    <property type="term" value="C:plasma membrane"/>
    <property type="evidence" value="ECO:0007669"/>
    <property type="project" value="UniProtKB-SubCell"/>
</dbReference>
<feature type="transmembrane region" description="Helical" evidence="6">
    <location>
        <begin position="242"/>
        <end position="259"/>
    </location>
</feature>
<feature type="transmembrane region" description="Helical" evidence="6">
    <location>
        <begin position="446"/>
        <end position="464"/>
    </location>
</feature>
<feature type="transmembrane region" description="Helical" evidence="6">
    <location>
        <begin position="387"/>
        <end position="405"/>
    </location>
</feature>
<dbReference type="HOGENOM" id="CLU_022017_7_2_10"/>
<comment type="subcellular location">
    <subcellularLocation>
        <location evidence="1">Cell membrane</location>
        <topology evidence="1">Multi-pass membrane protein</topology>
    </subcellularLocation>
</comment>
<dbReference type="Proteomes" id="UP000018439">
    <property type="component" value="Chromosome"/>
</dbReference>
<feature type="transmembrane region" description="Helical" evidence="6">
    <location>
        <begin position="130"/>
        <end position="151"/>
    </location>
</feature>
<dbReference type="AlphaFoldDB" id="F3ZQQ4"/>
<evidence type="ECO:0000313" key="7">
    <source>
        <dbReference type="EMBL" id="EGJ70562.1"/>
    </source>
</evidence>
<evidence type="ECO:0000256" key="1">
    <source>
        <dbReference type="ARBA" id="ARBA00004651"/>
    </source>
</evidence>
<evidence type="ECO:0000256" key="2">
    <source>
        <dbReference type="ARBA" id="ARBA00022475"/>
    </source>
</evidence>
<evidence type="ECO:0000256" key="5">
    <source>
        <dbReference type="ARBA" id="ARBA00023136"/>
    </source>
</evidence>
<keyword evidence="2" id="KW-1003">Cell membrane</keyword>
<proteinExistence type="predicted"/>
<gene>
    <name evidence="7" type="ORF">Bcop_0344</name>
</gene>
<feature type="transmembrane region" description="Helical" evidence="6">
    <location>
        <begin position="204"/>
        <end position="221"/>
    </location>
</feature>
<feature type="transmembrane region" description="Helical" evidence="6">
    <location>
        <begin position="163"/>
        <end position="184"/>
    </location>
</feature>
<feature type="transmembrane region" description="Helical" evidence="6">
    <location>
        <begin position="279"/>
        <end position="302"/>
    </location>
</feature>
<dbReference type="STRING" id="679937.Bcop_0344"/>
<organism evidence="7 8">
    <name type="scientific">Bacteroides coprosuis DSM 18011</name>
    <dbReference type="NCBI Taxonomy" id="679937"/>
    <lineage>
        <taxon>Bacteria</taxon>
        <taxon>Pseudomonadati</taxon>
        <taxon>Bacteroidota</taxon>
        <taxon>Bacteroidia</taxon>
        <taxon>Bacteroidales</taxon>
        <taxon>Bacteroidaceae</taxon>
        <taxon>Bacteroides</taxon>
    </lineage>
</organism>
<keyword evidence="4 6" id="KW-1133">Transmembrane helix</keyword>
<keyword evidence="8" id="KW-1185">Reference proteome</keyword>
<dbReference type="Pfam" id="PF01943">
    <property type="entry name" value="Polysacc_synt"/>
    <property type="match status" value="1"/>
</dbReference>
<feature type="transmembrane region" description="Helical" evidence="6">
    <location>
        <begin position="21"/>
        <end position="39"/>
    </location>
</feature>
<evidence type="ECO:0000313" key="8">
    <source>
        <dbReference type="Proteomes" id="UP000018439"/>
    </source>
</evidence>
<feature type="transmembrane region" description="Helical" evidence="6">
    <location>
        <begin position="361"/>
        <end position="380"/>
    </location>
</feature>
<dbReference type="PANTHER" id="PTHR30250:SF11">
    <property type="entry name" value="O-ANTIGEN TRANSPORTER-RELATED"/>
    <property type="match status" value="1"/>
</dbReference>
<name>F3ZQQ4_9BACE</name>
<evidence type="ECO:0000256" key="3">
    <source>
        <dbReference type="ARBA" id="ARBA00022692"/>
    </source>
</evidence>
<dbReference type="PANTHER" id="PTHR30250">
    <property type="entry name" value="PST FAMILY PREDICTED COLANIC ACID TRANSPORTER"/>
    <property type="match status" value="1"/>
</dbReference>